<evidence type="ECO:0000256" key="4">
    <source>
        <dbReference type="SAM" id="MobiDB-lite"/>
    </source>
</evidence>
<dbReference type="SUPFAM" id="SSF57701">
    <property type="entry name" value="Zn2/Cys6 DNA-binding domain"/>
    <property type="match status" value="1"/>
</dbReference>
<dbReference type="Pfam" id="PF04082">
    <property type="entry name" value="Fungal_trans"/>
    <property type="match status" value="1"/>
</dbReference>
<dbReference type="Gene3D" id="4.10.240.10">
    <property type="entry name" value="Zn(2)-C6 fungal-type DNA-binding domain"/>
    <property type="match status" value="1"/>
</dbReference>
<keyword evidence="3" id="KW-0539">Nucleus</keyword>
<feature type="compositionally biased region" description="Polar residues" evidence="4">
    <location>
        <begin position="74"/>
        <end position="83"/>
    </location>
</feature>
<feature type="region of interest" description="Disordered" evidence="4">
    <location>
        <begin position="47"/>
        <end position="107"/>
    </location>
</feature>
<dbReference type="InterPro" id="IPR001138">
    <property type="entry name" value="Zn2Cys6_DnaBD"/>
</dbReference>
<name>A0A6A7BQG0_9PLEO</name>
<dbReference type="InterPro" id="IPR050613">
    <property type="entry name" value="Sec_Metabolite_Reg"/>
</dbReference>
<dbReference type="CDD" id="cd12148">
    <property type="entry name" value="fungal_TF_MHR"/>
    <property type="match status" value="1"/>
</dbReference>
<dbReference type="GO" id="GO:0006351">
    <property type="term" value="P:DNA-templated transcription"/>
    <property type="evidence" value="ECO:0007669"/>
    <property type="project" value="InterPro"/>
</dbReference>
<dbReference type="AlphaFoldDB" id="A0A6A7BQG0"/>
<dbReference type="EMBL" id="MU006288">
    <property type="protein sequence ID" value="KAF2856869.1"/>
    <property type="molecule type" value="Genomic_DNA"/>
</dbReference>
<sequence length="388" mass="43651">MPKQRQTCTRCSQRRQKCDRRTPCTRCVQNAEGHLCTTKWLDGYNPSVHRRYPRKTSPMTSWRSTASSETSSSGRQAVDQQALSAGPEPIDVVRTPSANPPAEASRWSTSLPDVTINSLLTSKDQPQVNPLLEYTFTYVKTKGGLKDLAGVSSTAACSYSPTARVAEIQHLHSLLPPKERVLAITDYYEQYMLYWVGALYHAPTFRKTLLEAYGTSQELSLTTLDWRFSALFFSILAAAMSGSPESSSMAWGFTIDDKVRLARAWGNACVSCLNLGNYTSRYHIWSVQAIYIMHAYEHLIGSTNQWLALRAVAVVIAKGLGLHKIATHPDDDRVHELNGVQMQAFKDREMGRRVWRTVALQEWYVTKLSFSWIIKHQSKLGIALNRIG</sequence>
<keyword evidence="2" id="KW-0479">Metal-binding</keyword>
<reference evidence="6" key="1">
    <citation type="submission" date="2020-01" db="EMBL/GenBank/DDBJ databases">
        <authorList>
            <consortium name="DOE Joint Genome Institute"/>
            <person name="Haridas S."/>
            <person name="Albert R."/>
            <person name="Binder M."/>
            <person name="Bloem J."/>
            <person name="Labutti K."/>
            <person name="Salamov A."/>
            <person name="Andreopoulos B."/>
            <person name="Baker S.E."/>
            <person name="Barry K."/>
            <person name="Bills G."/>
            <person name="Bluhm B.H."/>
            <person name="Cannon C."/>
            <person name="Castanera R."/>
            <person name="Culley D.E."/>
            <person name="Daum C."/>
            <person name="Ezra D."/>
            <person name="Gonzalez J.B."/>
            <person name="Henrissat B."/>
            <person name="Kuo A."/>
            <person name="Liang C."/>
            <person name="Lipzen A."/>
            <person name="Lutzoni F."/>
            <person name="Magnuson J."/>
            <person name="Mondo S."/>
            <person name="Nolan M."/>
            <person name="Ohm R."/>
            <person name="Pangilinan J."/>
            <person name="Park H.-J."/>
            <person name="Ramirez L."/>
            <person name="Alfaro M."/>
            <person name="Sun H."/>
            <person name="Tritt A."/>
            <person name="Yoshinaga Y."/>
            <person name="Zwiers L.-H."/>
            <person name="Turgeon B.G."/>
            <person name="Goodwin S.B."/>
            <person name="Spatafora J.W."/>
            <person name="Crous P.W."/>
            <person name="Grigoriev I.V."/>
        </authorList>
    </citation>
    <scope>NUCLEOTIDE SEQUENCE</scope>
    <source>
        <strain evidence="6">IPT5</strain>
    </source>
</reference>
<evidence type="ECO:0000313" key="7">
    <source>
        <dbReference type="Proteomes" id="UP000799423"/>
    </source>
</evidence>
<gene>
    <name evidence="6" type="ORF">T440DRAFT_382593</name>
</gene>
<organism evidence="6 7">
    <name type="scientific">Plenodomus tracheiphilus IPT5</name>
    <dbReference type="NCBI Taxonomy" id="1408161"/>
    <lineage>
        <taxon>Eukaryota</taxon>
        <taxon>Fungi</taxon>
        <taxon>Dikarya</taxon>
        <taxon>Ascomycota</taxon>
        <taxon>Pezizomycotina</taxon>
        <taxon>Dothideomycetes</taxon>
        <taxon>Pleosporomycetidae</taxon>
        <taxon>Pleosporales</taxon>
        <taxon>Pleosporineae</taxon>
        <taxon>Leptosphaeriaceae</taxon>
        <taxon>Plenodomus</taxon>
    </lineage>
</organism>
<dbReference type="InterPro" id="IPR036864">
    <property type="entry name" value="Zn2-C6_fun-type_DNA-bd_sf"/>
</dbReference>
<dbReference type="SMART" id="SM00066">
    <property type="entry name" value="GAL4"/>
    <property type="match status" value="1"/>
</dbReference>
<dbReference type="InterPro" id="IPR007219">
    <property type="entry name" value="XnlR_reg_dom"/>
</dbReference>
<evidence type="ECO:0000259" key="5">
    <source>
        <dbReference type="PROSITE" id="PS50048"/>
    </source>
</evidence>
<dbReference type="PANTHER" id="PTHR31001">
    <property type="entry name" value="UNCHARACTERIZED TRANSCRIPTIONAL REGULATORY PROTEIN"/>
    <property type="match status" value="1"/>
</dbReference>
<feature type="compositionally biased region" description="Low complexity" evidence="4">
    <location>
        <begin position="60"/>
        <end position="73"/>
    </location>
</feature>
<dbReference type="OrthoDB" id="410267at2759"/>
<evidence type="ECO:0000256" key="2">
    <source>
        <dbReference type="ARBA" id="ARBA00022723"/>
    </source>
</evidence>
<dbReference type="GO" id="GO:0003677">
    <property type="term" value="F:DNA binding"/>
    <property type="evidence" value="ECO:0007669"/>
    <property type="project" value="InterPro"/>
</dbReference>
<evidence type="ECO:0000256" key="1">
    <source>
        <dbReference type="ARBA" id="ARBA00004123"/>
    </source>
</evidence>
<feature type="domain" description="Zn(2)-C6 fungal-type" evidence="5">
    <location>
        <begin position="7"/>
        <end position="38"/>
    </location>
</feature>
<comment type="subcellular location">
    <subcellularLocation>
        <location evidence="1">Nucleus</location>
    </subcellularLocation>
</comment>
<dbReference type="PANTHER" id="PTHR31001:SF90">
    <property type="entry name" value="CENTROMERE DNA-BINDING PROTEIN COMPLEX CBF3 SUBUNIT B"/>
    <property type="match status" value="1"/>
</dbReference>
<dbReference type="Pfam" id="PF00172">
    <property type="entry name" value="Zn_clus"/>
    <property type="match status" value="1"/>
</dbReference>
<accession>A0A6A7BQG0</accession>
<keyword evidence="7" id="KW-1185">Reference proteome</keyword>
<dbReference type="Proteomes" id="UP000799423">
    <property type="component" value="Unassembled WGS sequence"/>
</dbReference>
<dbReference type="GO" id="GO:0000981">
    <property type="term" value="F:DNA-binding transcription factor activity, RNA polymerase II-specific"/>
    <property type="evidence" value="ECO:0007669"/>
    <property type="project" value="InterPro"/>
</dbReference>
<dbReference type="PROSITE" id="PS00463">
    <property type="entry name" value="ZN2_CY6_FUNGAL_1"/>
    <property type="match status" value="1"/>
</dbReference>
<protein>
    <recommendedName>
        <fullName evidence="5">Zn(2)-C6 fungal-type domain-containing protein</fullName>
    </recommendedName>
</protein>
<proteinExistence type="predicted"/>
<dbReference type="PROSITE" id="PS50048">
    <property type="entry name" value="ZN2_CY6_FUNGAL_2"/>
    <property type="match status" value="1"/>
</dbReference>
<evidence type="ECO:0000256" key="3">
    <source>
        <dbReference type="ARBA" id="ARBA00023242"/>
    </source>
</evidence>
<dbReference type="GO" id="GO:0008270">
    <property type="term" value="F:zinc ion binding"/>
    <property type="evidence" value="ECO:0007669"/>
    <property type="project" value="InterPro"/>
</dbReference>
<dbReference type="GO" id="GO:0005634">
    <property type="term" value="C:nucleus"/>
    <property type="evidence" value="ECO:0007669"/>
    <property type="project" value="UniProtKB-SubCell"/>
</dbReference>
<evidence type="ECO:0000313" key="6">
    <source>
        <dbReference type="EMBL" id="KAF2856869.1"/>
    </source>
</evidence>